<name>A0ABW5YTC9_9SPHI</name>
<organism evidence="2 3">
    <name type="scientific">Sphingobacterium anhuiense</name>
    <dbReference type="NCBI Taxonomy" id="493780"/>
    <lineage>
        <taxon>Bacteria</taxon>
        <taxon>Pseudomonadati</taxon>
        <taxon>Bacteroidota</taxon>
        <taxon>Sphingobacteriia</taxon>
        <taxon>Sphingobacteriales</taxon>
        <taxon>Sphingobacteriaceae</taxon>
        <taxon>Sphingobacterium</taxon>
    </lineage>
</organism>
<keyword evidence="3" id="KW-1185">Reference proteome</keyword>
<dbReference type="PROSITE" id="PS51257">
    <property type="entry name" value="PROKAR_LIPOPROTEIN"/>
    <property type="match status" value="1"/>
</dbReference>
<sequence length="129" mass="14465">MKNLKTHIGIILLFCLGFLFLPSTGYSCDMDHTNTQQASSAQEHQSTHSKTNNSCSENASKKADHGDCNHSKCDHVTCRCLSSSCSVFLTIPFDINLKEFSFVAKQKFGFQQNNYYSEFSSIWLPPKIG</sequence>
<accession>A0ABW5YTC9</accession>
<protein>
    <recommendedName>
        <fullName evidence="4">Secreted protein</fullName>
    </recommendedName>
</protein>
<comment type="caution">
    <text evidence="2">The sequence shown here is derived from an EMBL/GenBank/DDBJ whole genome shotgun (WGS) entry which is preliminary data.</text>
</comment>
<reference evidence="3" key="1">
    <citation type="journal article" date="2019" name="Int. J. Syst. Evol. Microbiol.">
        <title>The Global Catalogue of Microorganisms (GCM) 10K type strain sequencing project: providing services to taxonomists for standard genome sequencing and annotation.</title>
        <authorList>
            <consortium name="The Broad Institute Genomics Platform"/>
            <consortium name="The Broad Institute Genome Sequencing Center for Infectious Disease"/>
            <person name="Wu L."/>
            <person name="Ma J."/>
        </authorList>
    </citation>
    <scope>NUCLEOTIDE SEQUENCE [LARGE SCALE GENOMIC DNA]</scope>
    <source>
        <strain evidence="3">KCTC 22209</strain>
    </source>
</reference>
<evidence type="ECO:0000256" key="1">
    <source>
        <dbReference type="SAM" id="MobiDB-lite"/>
    </source>
</evidence>
<dbReference type="EMBL" id="JBHUPE010000004">
    <property type="protein sequence ID" value="MFD2903520.1"/>
    <property type="molecule type" value="Genomic_DNA"/>
</dbReference>
<proteinExistence type="predicted"/>
<dbReference type="RefSeq" id="WP_183912211.1">
    <property type="nucleotide sequence ID" value="NZ_JBHUPE010000004.1"/>
</dbReference>
<evidence type="ECO:0000313" key="3">
    <source>
        <dbReference type="Proteomes" id="UP001597509"/>
    </source>
</evidence>
<gene>
    <name evidence="2" type="ORF">ACFS6I_06290</name>
</gene>
<feature type="region of interest" description="Disordered" evidence="1">
    <location>
        <begin position="37"/>
        <end position="56"/>
    </location>
</feature>
<evidence type="ECO:0000313" key="2">
    <source>
        <dbReference type="EMBL" id="MFD2903520.1"/>
    </source>
</evidence>
<dbReference type="Proteomes" id="UP001597509">
    <property type="component" value="Unassembled WGS sequence"/>
</dbReference>
<evidence type="ECO:0008006" key="4">
    <source>
        <dbReference type="Google" id="ProtNLM"/>
    </source>
</evidence>